<accession>A0A9D2UI88</accession>
<dbReference type="Pfam" id="PF11276">
    <property type="entry name" value="DUF3078"/>
    <property type="match status" value="1"/>
</dbReference>
<gene>
    <name evidence="1" type="ORF">IAA93_04235</name>
</gene>
<comment type="caution">
    <text evidence="1">The sequence shown here is derived from an EMBL/GenBank/DDBJ whole genome shotgun (WGS) entry which is preliminary data.</text>
</comment>
<reference evidence="1" key="1">
    <citation type="journal article" date="2021" name="PeerJ">
        <title>Extensive microbial diversity within the chicken gut microbiome revealed by metagenomics and culture.</title>
        <authorList>
            <person name="Gilroy R."/>
            <person name="Ravi A."/>
            <person name="Getino M."/>
            <person name="Pursley I."/>
            <person name="Horton D.L."/>
            <person name="Alikhan N.F."/>
            <person name="Baker D."/>
            <person name="Gharbi K."/>
            <person name="Hall N."/>
            <person name="Watson M."/>
            <person name="Adriaenssens E.M."/>
            <person name="Foster-Nyarko E."/>
            <person name="Jarju S."/>
            <person name="Secka A."/>
            <person name="Antonio M."/>
            <person name="Oren A."/>
            <person name="Chaudhuri R.R."/>
            <person name="La Ragione R."/>
            <person name="Hildebrand F."/>
            <person name="Pallen M.J."/>
        </authorList>
    </citation>
    <scope>NUCLEOTIDE SEQUENCE</scope>
    <source>
        <strain evidence="1">MalCec1-1739</strain>
    </source>
</reference>
<evidence type="ECO:0000313" key="2">
    <source>
        <dbReference type="Proteomes" id="UP000787625"/>
    </source>
</evidence>
<protein>
    <submittedName>
        <fullName evidence="1">DUF3078 domain-containing protein</fullName>
    </submittedName>
</protein>
<name>A0A9D2UI88_9BACT</name>
<reference evidence="1" key="2">
    <citation type="submission" date="2021-04" db="EMBL/GenBank/DDBJ databases">
        <authorList>
            <person name="Gilroy R."/>
        </authorList>
    </citation>
    <scope>NUCLEOTIDE SEQUENCE</scope>
    <source>
        <strain evidence="1">MalCec1-1739</strain>
    </source>
</reference>
<proteinExistence type="predicted"/>
<organism evidence="1 2">
    <name type="scientific">Candidatus Avibacteroides avistercoris</name>
    <dbReference type="NCBI Taxonomy" id="2840690"/>
    <lineage>
        <taxon>Bacteria</taxon>
        <taxon>Pseudomonadati</taxon>
        <taxon>Bacteroidota</taxon>
        <taxon>Bacteroidia</taxon>
        <taxon>Bacteroidales</taxon>
        <taxon>Bacteroidaceae</taxon>
        <taxon>Bacteroidaceae incertae sedis</taxon>
        <taxon>Candidatus Avibacteroides</taxon>
    </lineage>
</organism>
<dbReference type="Proteomes" id="UP000787625">
    <property type="component" value="Unassembled WGS sequence"/>
</dbReference>
<dbReference type="EMBL" id="DWUP01000087">
    <property type="protein sequence ID" value="HJD52917.1"/>
    <property type="molecule type" value="Genomic_DNA"/>
</dbReference>
<sequence length="453" mass="53129">MYINHENAEANDNVMVRRALAAIVLSLLCMALAFPQSHKKHKIYKSFCDTVSCLRDSIFRFDSLECAAPLIYEASMYRLFIDPVIYEAPIQQKFMPQMPEDSIALSRKPTMLGEYTDIDKFRIDTTVNNMLYDLYLTVFDLDYVTEQEVSNYASFDYGAMKHEPPAKHEVFSLFKPENDYTEAKKVDTRINVNKPNFWKVQGNASFQFSQNYISPNWYKGGESSNNILSSLMLNANYNDKRRIEFDNKLEAKVGFIAMPSDTLHKFNFSSDLLRLTSKLGIKAYSRWYYTVSMEFNTQFFNSYNLNSPTRISSFMAPGNLIFNFGLDYKLSKEKIDLSAFLSPLTYNFRYVGDPLVDETQFGLAEGEKILNSFGSTFQFNMKWTIIPQIIWESRFNYFTSYHKIETEWENTFNFILNRYLSAKLFVHARFYDMEAEHRIQWNELLSFGINYNW</sequence>
<dbReference type="InterPro" id="IPR021428">
    <property type="entry name" value="DUF3078"/>
</dbReference>
<dbReference type="AlphaFoldDB" id="A0A9D2UI88"/>
<evidence type="ECO:0000313" key="1">
    <source>
        <dbReference type="EMBL" id="HJD52917.1"/>
    </source>
</evidence>